<keyword evidence="3" id="KW-1185">Reference proteome</keyword>
<gene>
    <name evidence="1" type="ORF">HB839_06115</name>
    <name evidence="2" type="ORF">HCB47_05735</name>
</gene>
<dbReference type="Proteomes" id="UP000558070">
    <property type="component" value="Unassembled WGS sequence"/>
</dbReference>
<name>A0A7X0ZHM6_9LIST</name>
<reference evidence="3 4" key="1">
    <citation type="submission" date="2020-03" db="EMBL/GenBank/DDBJ databases">
        <title>Soil Listeria distribution.</title>
        <authorList>
            <person name="Liao J."/>
            <person name="Wiedmann M."/>
        </authorList>
    </citation>
    <scope>NUCLEOTIDE SEQUENCE [LARGE SCALE GENOMIC DNA]</scope>
    <source>
        <strain evidence="2 4">FSL L7-0072</strain>
        <strain evidence="1 3">FSL L7-1699</strain>
    </source>
</reference>
<accession>A0A7X0ZHM6</accession>
<dbReference type="EMBL" id="JAARPH010000002">
    <property type="protein sequence ID" value="MBC1375094.1"/>
    <property type="molecule type" value="Genomic_DNA"/>
</dbReference>
<sequence>MMGMFTMELIFTLTSNPKFQEVAELVYWNKDDIIYCPENSEFVYAIDEGSVTQYAEKNSSWGKGSILGFIREKTKIHPLSKTVAWKIPLTYVADIVKNMDKVKLEDLTAIEMNFLKRETKDCIQWFINKMPDKLHTTSWKIAQGYFRQEIMEKLPQESYLAQLNELKERHILYELGYYFEINVSQFHSYLRDLEYDLLLEKNN</sequence>
<evidence type="ECO:0000313" key="3">
    <source>
        <dbReference type="Proteomes" id="UP000518829"/>
    </source>
</evidence>
<dbReference type="AlphaFoldDB" id="A0A7X0ZHM6"/>
<organism evidence="2 4">
    <name type="scientific">Listeria farberi</name>
    <dbReference type="NCBI Taxonomy" id="2713500"/>
    <lineage>
        <taxon>Bacteria</taxon>
        <taxon>Bacillati</taxon>
        <taxon>Bacillota</taxon>
        <taxon>Bacilli</taxon>
        <taxon>Bacillales</taxon>
        <taxon>Listeriaceae</taxon>
        <taxon>Listeria</taxon>
    </lineage>
</organism>
<protein>
    <submittedName>
        <fullName evidence="2">Uncharacterized protein</fullName>
    </submittedName>
</protein>
<evidence type="ECO:0000313" key="2">
    <source>
        <dbReference type="EMBL" id="MBC2287112.1"/>
    </source>
</evidence>
<dbReference type="EMBL" id="JAARZO010000002">
    <property type="protein sequence ID" value="MBC2287112.1"/>
    <property type="molecule type" value="Genomic_DNA"/>
</dbReference>
<dbReference type="RefSeq" id="WP_185319434.1">
    <property type="nucleotide sequence ID" value="NZ_JAARPH010000002.1"/>
</dbReference>
<evidence type="ECO:0000313" key="1">
    <source>
        <dbReference type="EMBL" id="MBC1375094.1"/>
    </source>
</evidence>
<evidence type="ECO:0000313" key="4">
    <source>
        <dbReference type="Proteomes" id="UP000558070"/>
    </source>
</evidence>
<proteinExistence type="predicted"/>
<comment type="caution">
    <text evidence="2">The sequence shown here is derived from an EMBL/GenBank/DDBJ whole genome shotgun (WGS) entry which is preliminary data.</text>
</comment>
<dbReference type="Proteomes" id="UP000518829">
    <property type="component" value="Unassembled WGS sequence"/>
</dbReference>